<evidence type="ECO:0000256" key="3">
    <source>
        <dbReference type="ARBA" id="ARBA00022801"/>
    </source>
</evidence>
<keyword evidence="3" id="KW-0378">Hydrolase</keyword>
<dbReference type="EMBL" id="JADQDF010000001">
    <property type="protein sequence ID" value="MBW0127576.1"/>
    <property type="molecule type" value="Genomic_DNA"/>
</dbReference>
<keyword evidence="2" id="KW-0540">Nuclease</keyword>
<dbReference type="RefSeq" id="WP_218592947.1">
    <property type="nucleotide sequence ID" value="NZ_JADQDE010000218.1"/>
</dbReference>
<dbReference type="Proteomes" id="UP000694300">
    <property type="component" value="Unassembled WGS sequence"/>
</dbReference>
<dbReference type="NCBIfam" id="NF047751">
    <property type="entry name" value="HepT_toxin"/>
    <property type="match status" value="1"/>
</dbReference>
<evidence type="ECO:0000313" key="5">
    <source>
        <dbReference type="Proteomes" id="UP000694300"/>
    </source>
</evidence>
<accession>A0ABS6U5T8</accession>
<evidence type="ECO:0000256" key="1">
    <source>
        <dbReference type="ARBA" id="ARBA00022649"/>
    </source>
</evidence>
<sequence>MTGIDRELLAERAASVGRHLDRVAAHLPADPDGLGPLSAATDTVVLHLWQAVQVTIDLAVSSCVRLGLGSPPTYGDAFRSLAAAGVVDGELAGRLARAAGFRNLVVHAYADLDLRRVHAIASDGPADLRAFLSALRDRAAG</sequence>
<keyword evidence="5" id="KW-1185">Reference proteome</keyword>
<organism evidence="4 5">
    <name type="scientific">Pseudonocardia oceani</name>
    <dbReference type="NCBI Taxonomy" id="2792013"/>
    <lineage>
        <taxon>Bacteria</taxon>
        <taxon>Bacillati</taxon>
        <taxon>Actinomycetota</taxon>
        <taxon>Actinomycetes</taxon>
        <taxon>Pseudonocardiales</taxon>
        <taxon>Pseudonocardiaceae</taxon>
        <taxon>Pseudonocardia</taxon>
    </lineage>
</organism>
<protein>
    <submittedName>
        <fullName evidence="4">DUF86 domain-containing protein</fullName>
    </submittedName>
</protein>
<evidence type="ECO:0000256" key="2">
    <source>
        <dbReference type="ARBA" id="ARBA00022722"/>
    </source>
</evidence>
<dbReference type="Pfam" id="PF01934">
    <property type="entry name" value="HepT-like"/>
    <property type="match status" value="1"/>
</dbReference>
<comment type="caution">
    <text evidence="4">The sequence shown here is derived from an EMBL/GenBank/DDBJ whole genome shotgun (WGS) entry which is preliminary data.</text>
</comment>
<keyword evidence="1" id="KW-1277">Toxin-antitoxin system</keyword>
<gene>
    <name evidence="4" type="ORF">I4I82_07750</name>
</gene>
<name>A0ABS6U5T8_9PSEU</name>
<dbReference type="PANTHER" id="PTHR33397:SF5">
    <property type="entry name" value="RNASE YUTE-RELATED"/>
    <property type="match status" value="1"/>
</dbReference>
<dbReference type="InterPro" id="IPR008201">
    <property type="entry name" value="HepT-like"/>
</dbReference>
<dbReference type="PANTHER" id="PTHR33397">
    <property type="entry name" value="UPF0331 PROTEIN YUTE"/>
    <property type="match status" value="1"/>
</dbReference>
<dbReference type="InterPro" id="IPR052379">
    <property type="entry name" value="Type_VII_TA_RNase"/>
</dbReference>
<reference evidence="4 5" key="1">
    <citation type="submission" date="2020-11" db="EMBL/GenBank/DDBJ databases">
        <title>Pseudonocardia abyssalis sp. nov. and Pseudonocardia oceani sp. nov., description and phylogenomic analysis of two novel actinomycetes isolated from the deep Southern Ocean.</title>
        <authorList>
            <person name="Parra J."/>
        </authorList>
    </citation>
    <scope>NUCLEOTIDE SEQUENCE [LARGE SCALE GENOMIC DNA]</scope>
    <source>
        <strain evidence="5">KRD185</strain>
    </source>
</reference>
<evidence type="ECO:0000313" key="4">
    <source>
        <dbReference type="EMBL" id="MBW0127576.1"/>
    </source>
</evidence>
<proteinExistence type="predicted"/>